<dbReference type="InterPro" id="IPR050245">
    <property type="entry name" value="PrsA_foldase"/>
</dbReference>
<evidence type="ECO:0000313" key="3">
    <source>
        <dbReference type="EMBL" id="AWW32207.1"/>
    </source>
</evidence>
<keyword evidence="4" id="KW-1185">Reference proteome</keyword>
<reference evidence="3 4" key="1">
    <citation type="submission" date="2018-06" db="EMBL/GenBank/DDBJ databases">
        <title>Echinicola strongylocentroti sp. nov., isolated from a sea urchin Strongylocentrotus intermedius.</title>
        <authorList>
            <person name="Bae S.S."/>
        </authorList>
    </citation>
    <scope>NUCLEOTIDE SEQUENCE [LARGE SCALE GENOMIC DNA]</scope>
    <source>
        <strain evidence="3 4">MEBiC08714</strain>
    </source>
</reference>
<feature type="domain" description="PpiC" evidence="2">
    <location>
        <begin position="133"/>
        <end position="228"/>
    </location>
</feature>
<accession>A0A2Z4IN85</accession>
<dbReference type="EMBL" id="CP030041">
    <property type="protein sequence ID" value="AWW32207.1"/>
    <property type="molecule type" value="Genomic_DNA"/>
</dbReference>
<dbReference type="PANTHER" id="PTHR47245:SF2">
    <property type="entry name" value="PEPTIDYL-PROLYL CIS-TRANS ISOMERASE HP_0175-RELATED"/>
    <property type="match status" value="1"/>
</dbReference>
<dbReference type="Proteomes" id="UP000248688">
    <property type="component" value="Chromosome"/>
</dbReference>
<evidence type="ECO:0000259" key="2">
    <source>
        <dbReference type="PROSITE" id="PS50198"/>
    </source>
</evidence>
<dbReference type="InterPro" id="IPR027304">
    <property type="entry name" value="Trigger_fact/SurA_dom_sf"/>
</dbReference>
<sequence length="292" mass="33495">MKKWIKEPLIHFMALGAIIFLLFSLVNTSDGDERQIVIDDDRLEHINALWEIQWKRPATPTEMQGLIENYIRQEVLYREALRMNLDHNDEVVKRRLSQKMEFMAGDLNKIVEPVTETKLKAYFEAHKEDYRIPPTYSFEHVLISAQDHDNPKNYATALMATVDASQMASLQGKGDHTMLPLRFENAGMATILKNLGSVFYDGLDPLPRNQWAGPVKSGFGHHLVFITNKTNARIPELAEVKDKVIRDYEYTTEMATKDAVYQEMKDNYEVVVSSEELNADQIASLLANLHTP</sequence>
<name>A0A2Z4IN85_9BACT</name>
<dbReference type="AlphaFoldDB" id="A0A2Z4IN85"/>
<dbReference type="OrthoDB" id="196786at2"/>
<dbReference type="SUPFAM" id="SSF109998">
    <property type="entry name" value="Triger factor/SurA peptide-binding domain-like"/>
    <property type="match status" value="1"/>
</dbReference>
<organism evidence="3 4">
    <name type="scientific">Echinicola strongylocentroti</name>
    <dbReference type="NCBI Taxonomy" id="1795355"/>
    <lineage>
        <taxon>Bacteria</taxon>
        <taxon>Pseudomonadati</taxon>
        <taxon>Bacteroidota</taxon>
        <taxon>Cytophagia</taxon>
        <taxon>Cytophagales</taxon>
        <taxon>Cyclobacteriaceae</taxon>
        <taxon>Echinicola</taxon>
    </lineage>
</organism>
<proteinExistence type="predicted"/>
<dbReference type="PANTHER" id="PTHR47245">
    <property type="entry name" value="PEPTIDYLPROLYL ISOMERASE"/>
    <property type="match status" value="1"/>
</dbReference>
<evidence type="ECO:0000256" key="1">
    <source>
        <dbReference type="PROSITE-ProRule" id="PRU00278"/>
    </source>
</evidence>
<evidence type="ECO:0000313" key="4">
    <source>
        <dbReference type="Proteomes" id="UP000248688"/>
    </source>
</evidence>
<dbReference type="InterPro" id="IPR000297">
    <property type="entry name" value="PPIase_PpiC"/>
</dbReference>
<keyword evidence="1" id="KW-0697">Rotamase</keyword>
<dbReference type="Pfam" id="PF13145">
    <property type="entry name" value="Rotamase_2"/>
    <property type="match status" value="1"/>
</dbReference>
<dbReference type="PROSITE" id="PS50198">
    <property type="entry name" value="PPIC_PPIASE_2"/>
    <property type="match status" value="1"/>
</dbReference>
<dbReference type="GO" id="GO:0003755">
    <property type="term" value="F:peptidyl-prolyl cis-trans isomerase activity"/>
    <property type="evidence" value="ECO:0007669"/>
    <property type="project" value="UniProtKB-KW"/>
</dbReference>
<dbReference type="RefSeq" id="WP_112785580.1">
    <property type="nucleotide sequence ID" value="NZ_CP030041.1"/>
</dbReference>
<protein>
    <recommendedName>
        <fullName evidence="2">PpiC domain-containing protein</fullName>
    </recommendedName>
</protein>
<keyword evidence="1" id="KW-0413">Isomerase</keyword>
<gene>
    <name evidence="3" type="ORF">DN752_19835</name>
</gene>
<dbReference type="KEGG" id="est:DN752_19835"/>